<evidence type="ECO:0000313" key="4">
    <source>
        <dbReference type="Proteomes" id="UP000705983"/>
    </source>
</evidence>
<dbReference type="PANTHER" id="PTHR43346">
    <property type="entry name" value="LIGAND BINDING DOMAIN PROTEIN, PUTATIVE (AFU_ORTHOLOGUE AFUA_6G14370)-RELATED"/>
    <property type="match status" value="1"/>
</dbReference>
<gene>
    <name evidence="3" type="ORF">JVW63_00660</name>
</gene>
<dbReference type="InterPro" id="IPR014710">
    <property type="entry name" value="RmlC-like_jellyroll"/>
</dbReference>
<feature type="domain" description="Cupin type-2" evidence="2">
    <location>
        <begin position="38"/>
        <end position="113"/>
    </location>
</feature>
<dbReference type="Pfam" id="PF07883">
    <property type="entry name" value="Cupin_2"/>
    <property type="match status" value="1"/>
</dbReference>
<evidence type="ECO:0000259" key="2">
    <source>
        <dbReference type="Pfam" id="PF07883"/>
    </source>
</evidence>
<dbReference type="InterPro" id="IPR011051">
    <property type="entry name" value="RmlC_Cupin_sf"/>
</dbReference>
<dbReference type="EMBL" id="JAFFJS010000001">
    <property type="protein sequence ID" value="MBM9432226.1"/>
    <property type="molecule type" value="Genomic_DNA"/>
</dbReference>
<protein>
    <submittedName>
        <fullName evidence="3">Cupin domain-containing protein</fullName>
    </submittedName>
</protein>
<sequence>MIKDIGPNPHAFDIETATRKNENYRTTVWTGKYLQVTLMSIEPGSSIGLEVHPETDQFLRIDAGTGLCVMGDAEDDLSFEQEVSDGWSIQVPAGKWHDVKNTGDEPLRLYTVYAPVHHAQGIIHETAEDSERDEENGVDVPPEWTVQPEDPAEDQHA</sequence>
<reference evidence="4" key="1">
    <citation type="submission" date="2021-02" db="EMBL/GenBank/DDBJ databases">
        <title>Leucobacter sp. CX169.</title>
        <authorList>
            <person name="Cheng Y."/>
        </authorList>
    </citation>
    <scope>NUCLEOTIDE SEQUENCE [LARGE SCALE GENOMIC DNA]</scope>
    <source>
        <strain evidence="4">JY899</strain>
    </source>
</reference>
<proteinExistence type="predicted"/>
<organism evidence="3 4">
    <name type="scientific">Flaviflexus equikiangi</name>
    <dbReference type="NCBI Taxonomy" id="2758573"/>
    <lineage>
        <taxon>Bacteria</taxon>
        <taxon>Bacillati</taxon>
        <taxon>Actinomycetota</taxon>
        <taxon>Actinomycetes</taxon>
        <taxon>Actinomycetales</taxon>
        <taxon>Actinomycetaceae</taxon>
        <taxon>Flaviflexus</taxon>
    </lineage>
</organism>
<dbReference type="SUPFAM" id="SSF51182">
    <property type="entry name" value="RmlC-like cupins"/>
    <property type="match status" value="1"/>
</dbReference>
<evidence type="ECO:0000256" key="1">
    <source>
        <dbReference type="SAM" id="MobiDB-lite"/>
    </source>
</evidence>
<accession>A0ABS2TC76</accession>
<name>A0ABS2TC76_9ACTO</name>
<dbReference type="RefSeq" id="WP_182172037.1">
    <property type="nucleotide sequence ID" value="NZ_CP059676.1"/>
</dbReference>
<dbReference type="InterPro" id="IPR013096">
    <property type="entry name" value="Cupin_2"/>
</dbReference>
<dbReference type="Proteomes" id="UP000705983">
    <property type="component" value="Unassembled WGS sequence"/>
</dbReference>
<keyword evidence="4" id="KW-1185">Reference proteome</keyword>
<evidence type="ECO:0000313" key="3">
    <source>
        <dbReference type="EMBL" id="MBM9432226.1"/>
    </source>
</evidence>
<dbReference type="Gene3D" id="2.60.120.10">
    <property type="entry name" value="Jelly Rolls"/>
    <property type="match status" value="1"/>
</dbReference>
<dbReference type="CDD" id="cd02223">
    <property type="entry name" value="cupin_Bh2720-like"/>
    <property type="match status" value="1"/>
</dbReference>
<dbReference type="PANTHER" id="PTHR43346:SF1">
    <property type="entry name" value="QUERCETIN 2,3-DIOXYGENASE-RELATED"/>
    <property type="match status" value="1"/>
</dbReference>
<dbReference type="InterPro" id="IPR052538">
    <property type="entry name" value="Flavonoid_dioxygenase-like"/>
</dbReference>
<comment type="caution">
    <text evidence="3">The sequence shown here is derived from an EMBL/GenBank/DDBJ whole genome shotgun (WGS) entry which is preliminary data.</text>
</comment>
<feature type="compositionally biased region" description="Acidic residues" evidence="1">
    <location>
        <begin position="128"/>
        <end position="137"/>
    </location>
</feature>
<feature type="region of interest" description="Disordered" evidence="1">
    <location>
        <begin position="125"/>
        <end position="157"/>
    </location>
</feature>